<name>A0A8T2SVI0_CERRI</name>
<evidence type="ECO:0000256" key="4">
    <source>
        <dbReference type="ARBA" id="ARBA00022967"/>
    </source>
</evidence>
<feature type="transmembrane region" description="Helical" evidence="8">
    <location>
        <begin position="118"/>
        <end position="136"/>
    </location>
</feature>
<reference evidence="10" key="1">
    <citation type="submission" date="2021-08" db="EMBL/GenBank/DDBJ databases">
        <title>WGS assembly of Ceratopteris richardii.</title>
        <authorList>
            <person name="Marchant D.B."/>
            <person name="Chen G."/>
            <person name="Jenkins J."/>
            <person name="Shu S."/>
            <person name="Leebens-Mack J."/>
            <person name="Grimwood J."/>
            <person name="Schmutz J."/>
            <person name="Soltis P."/>
            <person name="Soltis D."/>
            <person name="Chen Z.-H."/>
        </authorList>
    </citation>
    <scope>NUCLEOTIDE SEQUENCE</scope>
    <source>
        <strain evidence="10">Whitten #5841</strain>
        <tissue evidence="10">Leaf</tissue>
    </source>
</reference>
<comment type="subcellular location">
    <subcellularLocation>
        <location evidence="1">Membrane</location>
        <topology evidence="1">Multi-pass membrane protein</topology>
    </subcellularLocation>
</comment>
<evidence type="ECO:0000256" key="6">
    <source>
        <dbReference type="ARBA" id="ARBA00023027"/>
    </source>
</evidence>
<protein>
    <recommendedName>
        <fullName evidence="9">NADH:quinone oxidoreductase/Mrp antiporter transmembrane domain-containing protein</fullName>
    </recommendedName>
</protein>
<gene>
    <name evidence="10" type="ORF">KP509_17G047300</name>
</gene>
<comment type="caution">
    <text evidence="10">The sequence shown here is derived from an EMBL/GenBank/DDBJ whole genome shotgun (WGS) entry which is preliminary data.</text>
</comment>
<proteinExistence type="predicted"/>
<keyword evidence="7 8" id="KW-0472">Membrane</keyword>
<keyword evidence="4" id="KW-1278">Translocase</keyword>
<dbReference type="InterPro" id="IPR001750">
    <property type="entry name" value="ND/Mrp_TM"/>
</dbReference>
<sequence length="446" mass="49120">MIVVIVFGFCLSRAALRYVNPLLVSWPDGALPHRVLITIAPVAAGAPIAFANLLYNNGMKDNSTYFREILPLLSTASTLVTCLEYFKRERLNAFESIVLILPSTRTLKRDSEFSTEAGLKYSISGAFSSGILLFGFCRPIRSMIYGSTGITNFEESAKTFTGYELTKLGAQSSGIFMGISFIAVGFLFKITTVSFRAAIGGAGNSCMKADYSTQPTNLVGYNERNEIPRHQTHRLYRRDPTAVSRLEFIGPLVPTQHSVPLWPLSHGINQARRELENQPGNGFIRHGKRRFGIGAGKQRGAEHAGSFFPIAPKISIPANMLRVFFYISALRALAKTNPISAITLSVTMSSYAGIPPLAGFRSKFYLFFAALSCGAYLLAFIGIVTSVISLKIMYFDTPPRWILSNPMDPEKLLLPAISSSPISFLFFYLSPLFLVSKEMARCLCCI</sequence>
<dbReference type="Proteomes" id="UP000825935">
    <property type="component" value="Chromosome 17"/>
</dbReference>
<evidence type="ECO:0000256" key="3">
    <source>
        <dbReference type="ARBA" id="ARBA00022692"/>
    </source>
</evidence>
<keyword evidence="2" id="KW-0813">Transport</keyword>
<keyword evidence="6" id="KW-0520">NAD</keyword>
<evidence type="ECO:0000313" key="11">
    <source>
        <dbReference type="Proteomes" id="UP000825935"/>
    </source>
</evidence>
<evidence type="ECO:0000256" key="1">
    <source>
        <dbReference type="ARBA" id="ARBA00004141"/>
    </source>
</evidence>
<evidence type="ECO:0000256" key="5">
    <source>
        <dbReference type="ARBA" id="ARBA00022989"/>
    </source>
</evidence>
<evidence type="ECO:0000256" key="7">
    <source>
        <dbReference type="ARBA" id="ARBA00023136"/>
    </source>
</evidence>
<feature type="domain" description="NADH:quinone oxidoreductase/Mrp antiporter transmembrane" evidence="9">
    <location>
        <begin position="105"/>
        <end position="195"/>
    </location>
</feature>
<feature type="transmembrane region" description="Helical" evidence="8">
    <location>
        <begin position="412"/>
        <end position="434"/>
    </location>
</feature>
<keyword evidence="3 8" id="KW-0812">Transmembrane</keyword>
<keyword evidence="11" id="KW-1185">Reference proteome</keyword>
<evidence type="ECO:0000256" key="8">
    <source>
        <dbReference type="SAM" id="Phobius"/>
    </source>
</evidence>
<keyword evidence="5 8" id="KW-1133">Transmembrane helix</keyword>
<evidence type="ECO:0000313" key="10">
    <source>
        <dbReference type="EMBL" id="KAH7373263.1"/>
    </source>
</evidence>
<feature type="transmembrane region" description="Helical" evidence="8">
    <location>
        <begin position="168"/>
        <end position="188"/>
    </location>
</feature>
<dbReference type="OrthoDB" id="4092844at2759"/>
<feature type="transmembrane region" description="Helical" evidence="8">
    <location>
        <begin position="364"/>
        <end position="392"/>
    </location>
</feature>
<evidence type="ECO:0000256" key="2">
    <source>
        <dbReference type="ARBA" id="ARBA00022448"/>
    </source>
</evidence>
<evidence type="ECO:0000259" key="9">
    <source>
        <dbReference type="Pfam" id="PF00361"/>
    </source>
</evidence>
<accession>A0A8T2SVI0</accession>
<feature type="transmembrane region" description="Helical" evidence="8">
    <location>
        <begin position="33"/>
        <end position="55"/>
    </location>
</feature>
<feature type="domain" description="NADH:quinone oxidoreductase/Mrp antiporter transmembrane" evidence="9">
    <location>
        <begin position="324"/>
        <end position="389"/>
    </location>
</feature>
<dbReference type="GO" id="GO:0016020">
    <property type="term" value="C:membrane"/>
    <property type="evidence" value="ECO:0007669"/>
    <property type="project" value="UniProtKB-SubCell"/>
</dbReference>
<organism evidence="10 11">
    <name type="scientific">Ceratopteris richardii</name>
    <name type="common">Triangle waterfern</name>
    <dbReference type="NCBI Taxonomy" id="49495"/>
    <lineage>
        <taxon>Eukaryota</taxon>
        <taxon>Viridiplantae</taxon>
        <taxon>Streptophyta</taxon>
        <taxon>Embryophyta</taxon>
        <taxon>Tracheophyta</taxon>
        <taxon>Polypodiopsida</taxon>
        <taxon>Polypodiidae</taxon>
        <taxon>Polypodiales</taxon>
        <taxon>Pteridineae</taxon>
        <taxon>Pteridaceae</taxon>
        <taxon>Parkerioideae</taxon>
        <taxon>Ceratopteris</taxon>
    </lineage>
</organism>
<dbReference type="EMBL" id="CM035422">
    <property type="protein sequence ID" value="KAH7373263.1"/>
    <property type="molecule type" value="Genomic_DNA"/>
</dbReference>
<dbReference type="Pfam" id="PF00361">
    <property type="entry name" value="Proton_antipo_M"/>
    <property type="match status" value="2"/>
</dbReference>
<dbReference type="AlphaFoldDB" id="A0A8T2SVI0"/>
<dbReference type="PANTHER" id="PTHR22773">
    <property type="entry name" value="NADH DEHYDROGENASE"/>
    <property type="match status" value="1"/>
</dbReference>